<proteinExistence type="inferred from homology"/>
<dbReference type="PANTHER" id="PTHR31123:SF7">
    <property type="entry name" value="MARVEL DOMAIN-CONTAINING PROTEIN"/>
    <property type="match status" value="1"/>
</dbReference>
<accession>A0AA39GD17</accession>
<dbReference type="InterPro" id="IPR051633">
    <property type="entry name" value="AceTr"/>
</dbReference>
<feature type="compositionally biased region" description="Polar residues" evidence="6">
    <location>
        <begin position="1"/>
        <end position="16"/>
    </location>
</feature>
<feature type="transmembrane region" description="Helical" evidence="7">
    <location>
        <begin position="199"/>
        <end position="221"/>
    </location>
</feature>
<keyword evidence="3 7" id="KW-0812">Transmembrane</keyword>
<evidence type="ECO:0000256" key="6">
    <source>
        <dbReference type="SAM" id="MobiDB-lite"/>
    </source>
</evidence>
<dbReference type="AlphaFoldDB" id="A0AA39GD17"/>
<keyword evidence="5 7" id="KW-0472">Membrane</keyword>
<dbReference type="Pfam" id="PF01184">
    <property type="entry name" value="Gpr1_Fun34_YaaH"/>
    <property type="match status" value="1"/>
</dbReference>
<gene>
    <name evidence="8" type="ORF">NLU13_7182</name>
</gene>
<comment type="caution">
    <text evidence="8">The sequence shown here is derived from an EMBL/GenBank/DDBJ whole genome shotgun (WGS) entry which is preliminary data.</text>
</comment>
<feature type="transmembrane region" description="Helical" evidence="7">
    <location>
        <begin position="104"/>
        <end position="128"/>
    </location>
</feature>
<evidence type="ECO:0000256" key="1">
    <source>
        <dbReference type="ARBA" id="ARBA00004141"/>
    </source>
</evidence>
<feature type="region of interest" description="Disordered" evidence="6">
    <location>
        <begin position="1"/>
        <end position="30"/>
    </location>
</feature>
<dbReference type="GO" id="GO:0015123">
    <property type="term" value="F:acetate transmembrane transporter activity"/>
    <property type="evidence" value="ECO:0007669"/>
    <property type="project" value="TreeGrafter"/>
</dbReference>
<evidence type="ECO:0000256" key="2">
    <source>
        <dbReference type="ARBA" id="ARBA00005587"/>
    </source>
</evidence>
<evidence type="ECO:0000256" key="5">
    <source>
        <dbReference type="ARBA" id="ARBA00023136"/>
    </source>
</evidence>
<evidence type="ECO:0000313" key="8">
    <source>
        <dbReference type="EMBL" id="KAK0384704.1"/>
    </source>
</evidence>
<keyword evidence="4 7" id="KW-1133">Transmembrane helix</keyword>
<feature type="transmembrane region" description="Helical" evidence="7">
    <location>
        <begin position="43"/>
        <end position="63"/>
    </location>
</feature>
<protein>
    <submittedName>
        <fullName evidence="8">Uncharacterized protein</fullName>
    </submittedName>
</protein>
<dbReference type="GO" id="GO:0005886">
    <property type="term" value="C:plasma membrane"/>
    <property type="evidence" value="ECO:0007669"/>
    <property type="project" value="TreeGrafter"/>
</dbReference>
<dbReference type="InterPro" id="IPR000791">
    <property type="entry name" value="Gpr1/Fun34/SatP-like"/>
</dbReference>
<dbReference type="PANTHER" id="PTHR31123">
    <property type="entry name" value="ACCUMULATION OF DYADS PROTEIN 2-RELATED"/>
    <property type="match status" value="1"/>
</dbReference>
<evidence type="ECO:0000256" key="4">
    <source>
        <dbReference type="ARBA" id="ARBA00022989"/>
    </source>
</evidence>
<keyword evidence="9" id="KW-1185">Reference proteome</keyword>
<name>A0AA39GD17_SARSR</name>
<dbReference type="EMBL" id="JAPDFR010000007">
    <property type="protein sequence ID" value="KAK0384704.1"/>
    <property type="molecule type" value="Genomic_DNA"/>
</dbReference>
<sequence length="245" mass="26454">MSELQFSGKSNGSATEQEAGGNRPVSAPPTAEPFKYRPLPASGTALAIGAFATTLTTLSLSLMEWRGVTTTNIHVANFFFVATFGLLITAQWELAAGNGFSYTVFSAFALFYAGYAAILSPWFGIASAYADNPVEFNNGLGFWVLLWTIFVLTFLIASLPTNVAYILIFLFVDLGFLLIAASYFALADGHHSAGIGLKKAGGVFCFLAGLVGWYLTLHLLIKDSIVELPLGDTSKYFRKSREAKR</sequence>
<feature type="transmembrane region" description="Helical" evidence="7">
    <location>
        <begin position="140"/>
        <end position="159"/>
    </location>
</feature>
<evidence type="ECO:0000313" key="9">
    <source>
        <dbReference type="Proteomes" id="UP001175261"/>
    </source>
</evidence>
<feature type="transmembrane region" description="Helical" evidence="7">
    <location>
        <begin position="165"/>
        <end position="187"/>
    </location>
</feature>
<evidence type="ECO:0000256" key="3">
    <source>
        <dbReference type="ARBA" id="ARBA00022692"/>
    </source>
</evidence>
<organism evidence="8 9">
    <name type="scientific">Sarocladium strictum</name>
    <name type="common">Black bundle disease fungus</name>
    <name type="synonym">Acremonium strictum</name>
    <dbReference type="NCBI Taxonomy" id="5046"/>
    <lineage>
        <taxon>Eukaryota</taxon>
        <taxon>Fungi</taxon>
        <taxon>Dikarya</taxon>
        <taxon>Ascomycota</taxon>
        <taxon>Pezizomycotina</taxon>
        <taxon>Sordariomycetes</taxon>
        <taxon>Hypocreomycetidae</taxon>
        <taxon>Hypocreales</taxon>
        <taxon>Sarocladiaceae</taxon>
        <taxon>Sarocladium</taxon>
    </lineage>
</organism>
<evidence type="ECO:0000256" key="7">
    <source>
        <dbReference type="SAM" id="Phobius"/>
    </source>
</evidence>
<comment type="subcellular location">
    <subcellularLocation>
        <location evidence="1">Membrane</location>
        <topology evidence="1">Multi-pass membrane protein</topology>
    </subcellularLocation>
</comment>
<feature type="transmembrane region" description="Helical" evidence="7">
    <location>
        <begin position="75"/>
        <end position="92"/>
    </location>
</feature>
<reference evidence="8" key="1">
    <citation type="submission" date="2022-10" db="EMBL/GenBank/DDBJ databases">
        <title>Determination and structural analysis of whole genome sequence of Sarocladium strictum F4-1.</title>
        <authorList>
            <person name="Hu L."/>
            <person name="Jiang Y."/>
        </authorList>
    </citation>
    <scope>NUCLEOTIDE SEQUENCE</scope>
    <source>
        <strain evidence="8">F4-1</strain>
    </source>
</reference>
<dbReference type="Proteomes" id="UP001175261">
    <property type="component" value="Unassembled WGS sequence"/>
</dbReference>
<comment type="similarity">
    <text evidence="2">Belongs to the acetate uptake transporter (AceTr) (TC 2.A.96) family.</text>
</comment>